<feature type="region of interest" description="Disordered" evidence="1">
    <location>
        <begin position="643"/>
        <end position="709"/>
    </location>
</feature>
<dbReference type="KEGG" id="mgl:MGL_4168"/>
<feature type="region of interest" description="Disordered" evidence="1">
    <location>
        <begin position="297"/>
        <end position="401"/>
    </location>
</feature>
<proteinExistence type="predicted"/>
<organism evidence="2 3">
    <name type="scientific">Malassezia globosa (strain ATCC MYA-4612 / CBS 7966)</name>
    <name type="common">Dandruff-associated fungus</name>
    <dbReference type="NCBI Taxonomy" id="425265"/>
    <lineage>
        <taxon>Eukaryota</taxon>
        <taxon>Fungi</taxon>
        <taxon>Dikarya</taxon>
        <taxon>Basidiomycota</taxon>
        <taxon>Ustilaginomycotina</taxon>
        <taxon>Malasseziomycetes</taxon>
        <taxon>Malasseziales</taxon>
        <taxon>Malasseziaceae</taxon>
        <taxon>Malassezia</taxon>
    </lineage>
</organism>
<dbReference type="AlphaFoldDB" id="A8QDA1"/>
<feature type="compositionally biased region" description="Acidic residues" evidence="1">
    <location>
        <begin position="444"/>
        <end position="491"/>
    </location>
</feature>
<dbReference type="OMA" id="DMWESED"/>
<sequence>MASALKGVIDESSAAAEPVKQARFILARIQQLNVLREKPRSTWDLGALNAEDHHALIRAANDAEGVAVVDGQVAKLKERITELKFQFGEQMKHAFQASMQSMFPSTDNVAASSGRINEERQVLNEEGLPFVDPLESLPDSPPQTPRWDTEQPPPPTGNVLGRVPGHIVPFDPSLQGDERKKWMNSVMDQLEEEERAEQAKLDEQQQQRQETNRSALKLRRGFLQSDAHRPKKHVRIAAPSDDSDESEPVSKAKKVPPGMDPEDVGVQEEAARIVELLGPEVIQGHPNAERIFAEMEASHPKVIQKPAPAPSSDASKPAIGETVLERSAEAETKRTPSVGAKRKPSAFKQRQQLQKQAQEQIPTAPTVSQGISAIERAGRVEDELGQERSKQGLPPRVPHARPTKAYAAKLAQRAVQASEQKDDIDDEIVEKPGRRVRFGGEEVLNNDESEQPMDQDEEEEEDHHDESDELDLDDDYDADMWESEDESLWDSDDQYGAEDLEALKPTMQGHPGDEYWTEELAREYAEAKARLSLHPRMPQSAHDDHGDAQESYGIAPLSASVSDSHSHPSSQERPRVSRFKAARMMGESVPDPNGHYHYPSAEVPAAEVAGHELTHTLHESNVSQNSHGSQPIMVLPSLAPVRFPRPVSDQREGSGLGFDLDGESDEDDERLHALMRARLSMHDEEENGLGSTQPPPRASQRPPHVGHAK</sequence>
<dbReference type="GeneID" id="5852982"/>
<feature type="region of interest" description="Disordered" evidence="1">
    <location>
        <begin position="130"/>
        <end position="179"/>
    </location>
</feature>
<feature type="compositionally biased region" description="Basic and acidic residues" evidence="1">
    <location>
        <begin position="196"/>
        <end position="205"/>
    </location>
</feature>
<feature type="compositionally biased region" description="Polar residues" evidence="1">
    <location>
        <begin position="361"/>
        <end position="371"/>
    </location>
</feature>
<gene>
    <name evidence="2" type="ORF">MGL_4168</name>
</gene>
<comment type="caution">
    <text evidence="2">The sequence shown here is derived from an EMBL/GenBank/DDBJ whole genome shotgun (WGS) entry which is preliminary data.</text>
</comment>
<dbReference type="InParanoid" id="A8QDA1"/>
<feature type="compositionally biased region" description="Low complexity" evidence="1">
    <location>
        <begin position="349"/>
        <end position="360"/>
    </location>
</feature>
<feature type="region of interest" description="Disordered" evidence="1">
    <location>
        <begin position="191"/>
        <end position="263"/>
    </location>
</feature>
<reference evidence="2 3" key="1">
    <citation type="journal article" date="2007" name="Proc. Natl. Acad. Sci. U.S.A.">
        <title>Dandruff-associated Malassezia genomes reveal convergent and divergent virulence traits shared with plant and human fungal pathogens.</title>
        <authorList>
            <person name="Xu J."/>
            <person name="Saunders C.W."/>
            <person name="Hu P."/>
            <person name="Grant R.A."/>
            <person name="Boekhout T."/>
            <person name="Kuramae E.E."/>
            <person name="Kronstad J.W."/>
            <person name="Deangelis Y.M."/>
            <person name="Reeder N.L."/>
            <person name="Johnstone K.R."/>
            <person name="Leland M."/>
            <person name="Fieno A.M."/>
            <person name="Begley W.M."/>
            <person name="Sun Y."/>
            <person name="Lacey M.P."/>
            <person name="Chaudhary T."/>
            <person name="Keough T."/>
            <person name="Chu L."/>
            <person name="Sears R."/>
            <person name="Yuan B."/>
            <person name="Dawson T.L.Jr."/>
        </authorList>
    </citation>
    <scope>NUCLEOTIDE SEQUENCE [LARGE SCALE GENOMIC DNA]</scope>
    <source>
        <strain evidence="3">ATCC MYA-4612 / CBS 7966</strain>
    </source>
</reference>
<evidence type="ECO:0000313" key="3">
    <source>
        <dbReference type="Proteomes" id="UP000008837"/>
    </source>
</evidence>
<evidence type="ECO:0008006" key="4">
    <source>
        <dbReference type="Google" id="ProtNLM"/>
    </source>
</evidence>
<feature type="region of interest" description="Disordered" evidence="1">
    <location>
        <begin position="534"/>
        <end position="577"/>
    </location>
</feature>
<accession>A8QDA1</accession>
<feature type="compositionally biased region" description="Basic and acidic residues" evidence="1">
    <location>
        <begin position="376"/>
        <end position="390"/>
    </location>
</feature>
<evidence type="ECO:0000256" key="1">
    <source>
        <dbReference type="SAM" id="MobiDB-lite"/>
    </source>
</evidence>
<protein>
    <recommendedName>
        <fullName evidence="4">DUF3835 domain-containing protein</fullName>
    </recommendedName>
</protein>
<keyword evidence="3" id="KW-1185">Reference proteome</keyword>
<dbReference type="Proteomes" id="UP000008837">
    <property type="component" value="Unassembled WGS sequence"/>
</dbReference>
<feature type="compositionally biased region" description="Basic and acidic residues" evidence="1">
    <location>
        <begin position="564"/>
        <end position="575"/>
    </location>
</feature>
<dbReference type="RefSeq" id="XP_001728689.1">
    <property type="nucleotide sequence ID" value="XM_001728637.1"/>
</dbReference>
<feature type="region of interest" description="Disordered" evidence="1">
    <location>
        <begin position="413"/>
        <end position="491"/>
    </location>
</feature>
<evidence type="ECO:0000313" key="2">
    <source>
        <dbReference type="EMBL" id="EDP41475.1"/>
    </source>
</evidence>
<dbReference type="EMBL" id="AAYY01000021">
    <property type="protein sequence ID" value="EDP41475.1"/>
    <property type="molecule type" value="Genomic_DNA"/>
</dbReference>
<dbReference type="VEuPathDB" id="FungiDB:MGL_4168"/>
<feature type="compositionally biased region" description="Basic and acidic residues" evidence="1">
    <location>
        <begin position="323"/>
        <end position="334"/>
    </location>
</feature>
<dbReference type="OrthoDB" id="3366950at2759"/>
<name>A8QDA1_MALGO</name>